<proteinExistence type="predicted"/>
<dbReference type="EMBL" id="JACOGA010000002">
    <property type="protein sequence ID" value="MBC3872408.1"/>
    <property type="molecule type" value="Genomic_DNA"/>
</dbReference>
<evidence type="ECO:0000259" key="1">
    <source>
        <dbReference type="Pfam" id="PF08765"/>
    </source>
</evidence>
<keyword evidence="3" id="KW-1185">Reference proteome</keyword>
<dbReference type="Pfam" id="PF08765">
    <property type="entry name" value="Mor"/>
    <property type="match status" value="1"/>
</dbReference>
<name>A0ABR6Y737_9BURK</name>
<sequence>MSDKVSHYREYMPKQAKDICDVIGILPTIALVKQYGGQSIYVASRSDAPSCIKLAECIGEEAVNLLSRYVAGGYLSIPICTKVLRAKRNDELRTEFDRLTMLEKMSSREAVKTLIRFFEQPIHERQIWRILKSTNG</sequence>
<feature type="domain" description="Mor transcription activator" evidence="1">
    <location>
        <begin position="53"/>
        <end position="133"/>
    </location>
</feature>
<protein>
    <recommendedName>
        <fullName evidence="1">Mor transcription activator domain-containing protein</fullName>
    </recommendedName>
</protein>
<dbReference type="InterPro" id="IPR009057">
    <property type="entry name" value="Homeodomain-like_sf"/>
</dbReference>
<dbReference type="RefSeq" id="WP_186940413.1">
    <property type="nucleotide sequence ID" value="NZ_JACOGA010000002.1"/>
</dbReference>
<dbReference type="Proteomes" id="UP000624279">
    <property type="component" value="Unassembled WGS sequence"/>
</dbReference>
<reference evidence="2 3" key="1">
    <citation type="submission" date="2020-08" db="EMBL/GenBank/DDBJ databases">
        <title>Novel species isolated from subtropical streams in China.</title>
        <authorList>
            <person name="Lu H."/>
        </authorList>
    </citation>
    <scope>NUCLEOTIDE SEQUENCE [LARGE SCALE GENOMIC DNA]</scope>
    <source>
        <strain evidence="2 3">LX15W</strain>
    </source>
</reference>
<dbReference type="SUPFAM" id="SSF46689">
    <property type="entry name" value="Homeodomain-like"/>
    <property type="match status" value="1"/>
</dbReference>
<evidence type="ECO:0000313" key="3">
    <source>
        <dbReference type="Proteomes" id="UP000624279"/>
    </source>
</evidence>
<gene>
    <name evidence="2" type="ORF">H8K55_02315</name>
</gene>
<evidence type="ECO:0000313" key="2">
    <source>
        <dbReference type="EMBL" id="MBC3872408.1"/>
    </source>
</evidence>
<dbReference type="InterPro" id="IPR014875">
    <property type="entry name" value="Mor_transcription_activator"/>
</dbReference>
<comment type="caution">
    <text evidence="2">The sequence shown here is derived from an EMBL/GenBank/DDBJ whole genome shotgun (WGS) entry which is preliminary data.</text>
</comment>
<organism evidence="2 3">
    <name type="scientific">Undibacterium flavidum</name>
    <dbReference type="NCBI Taxonomy" id="2762297"/>
    <lineage>
        <taxon>Bacteria</taxon>
        <taxon>Pseudomonadati</taxon>
        <taxon>Pseudomonadota</taxon>
        <taxon>Betaproteobacteria</taxon>
        <taxon>Burkholderiales</taxon>
        <taxon>Oxalobacteraceae</taxon>
        <taxon>Undibacterium</taxon>
    </lineage>
</organism>
<accession>A0ABR6Y737</accession>